<name>A0A4V2PT45_9FLAO</name>
<reference evidence="1 2" key="1">
    <citation type="journal article" date="2015" name="Stand. Genomic Sci.">
        <title>Genomic Encyclopedia of Bacterial and Archaeal Type Strains, Phase III: the genomes of soil and plant-associated and newly described type strains.</title>
        <authorList>
            <person name="Whitman W.B."/>
            <person name="Woyke T."/>
            <person name="Klenk H.P."/>
            <person name="Zhou Y."/>
            <person name="Lilburn T.G."/>
            <person name="Beck B.J."/>
            <person name="De Vos P."/>
            <person name="Vandamme P."/>
            <person name="Eisen J.A."/>
            <person name="Garrity G."/>
            <person name="Hugenholtz P."/>
            <person name="Kyrpides N.C."/>
        </authorList>
    </citation>
    <scope>NUCLEOTIDE SEQUENCE [LARGE SCALE GENOMIC DNA]</scope>
    <source>
        <strain evidence="1 2">CECT 8445</strain>
    </source>
</reference>
<dbReference type="RefSeq" id="WP_132705466.1">
    <property type="nucleotide sequence ID" value="NZ_SMGI01000004.1"/>
</dbReference>
<dbReference type="AlphaFoldDB" id="A0A4V2PT45"/>
<organism evidence="1 2">
    <name type="scientific">Winogradskyella wandonensis</name>
    <dbReference type="NCBI Taxonomy" id="1442586"/>
    <lineage>
        <taxon>Bacteria</taxon>
        <taxon>Pseudomonadati</taxon>
        <taxon>Bacteroidota</taxon>
        <taxon>Flavobacteriia</taxon>
        <taxon>Flavobacteriales</taxon>
        <taxon>Flavobacteriaceae</taxon>
        <taxon>Winogradskyella</taxon>
    </lineage>
</organism>
<gene>
    <name evidence="1" type="ORF">DFQ05_2243</name>
</gene>
<dbReference type="Proteomes" id="UP000295714">
    <property type="component" value="Unassembled WGS sequence"/>
</dbReference>
<evidence type="ECO:0000313" key="1">
    <source>
        <dbReference type="EMBL" id="TCK65031.1"/>
    </source>
</evidence>
<evidence type="ECO:0000313" key="2">
    <source>
        <dbReference type="Proteomes" id="UP000295714"/>
    </source>
</evidence>
<evidence type="ECO:0008006" key="3">
    <source>
        <dbReference type="Google" id="ProtNLM"/>
    </source>
</evidence>
<sequence length="436" mass="46168">MKTKNLIKSVFIAFVIVFQACTINEETIGDVTINPGGGSNGSDCIELSGEITSDITLTSNNCYQLVGGVSVVDGVTITIEAGTRIVAGQSTDGIFSYLLINQGAKIMAEGTASEPIVFTSNQNTPNPGDWGGLIIAGKAPINRGTTATAEVANISYGGTDATDNSGILRYVRLEYSGGRINADSEYNGLSLYGVGSGTTLEYIQTYLGNDDGIEFYGGTVDLKYAVSTGAQDDSFDWTDGWVGRGQFWVVQQTSLEGDKGIEADNLSSTPDAVPFSYPTISNITLLGAEDGDGENKGIEFRAGTKVAAYNMIIKGFPGKGIEVDDDQTLINLNNGEVEVRNSIIDNVNSFDLDHGGNATVDFADFSLYSNYTLDGSGAPFNNAGTAIPSDFELDGIRGTYEANAIDPSTINSWFTSVNYVGAVDAANDWTLGWVRF</sequence>
<dbReference type="PANTHER" id="PTHR41339">
    <property type="entry name" value="LIPL48"/>
    <property type="match status" value="1"/>
</dbReference>
<comment type="caution">
    <text evidence="1">The sequence shown here is derived from an EMBL/GenBank/DDBJ whole genome shotgun (WGS) entry which is preliminary data.</text>
</comment>
<dbReference type="PANTHER" id="PTHR41339:SF1">
    <property type="entry name" value="SECRETED PROTEIN"/>
    <property type="match status" value="1"/>
</dbReference>
<dbReference type="EMBL" id="SMGI01000004">
    <property type="protein sequence ID" value="TCK65031.1"/>
    <property type="molecule type" value="Genomic_DNA"/>
</dbReference>
<dbReference type="OrthoDB" id="1521716at2"/>
<dbReference type="PROSITE" id="PS51257">
    <property type="entry name" value="PROKAR_LIPOPROTEIN"/>
    <property type="match status" value="1"/>
</dbReference>
<accession>A0A4V2PT45</accession>
<protein>
    <recommendedName>
        <fullName evidence="3">Multidrug transporter</fullName>
    </recommendedName>
</protein>
<proteinExistence type="predicted"/>
<keyword evidence="2" id="KW-1185">Reference proteome</keyword>